<dbReference type="Gene3D" id="1.10.10.60">
    <property type="entry name" value="Homeodomain-like"/>
    <property type="match status" value="1"/>
</dbReference>
<dbReference type="Gene3D" id="1.10.357.10">
    <property type="entry name" value="Tetracycline Repressor, domain 2"/>
    <property type="match status" value="1"/>
</dbReference>
<gene>
    <name evidence="7" type="ORF">NUM_69370</name>
</gene>
<dbReference type="AlphaFoldDB" id="A0A8J4AMS2"/>
<evidence type="ECO:0000256" key="3">
    <source>
        <dbReference type="ARBA" id="ARBA00023163"/>
    </source>
</evidence>
<dbReference type="PANTHER" id="PTHR30055">
    <property type="entry name" value="HTH-TYPE TRANSCRIPTIONAL REGULATOR RUTR"/>
    <property type="match status" value="1"/>
</dbReference>
<evidence type="ECO:0000259" key="6">
    <source>
        <dbReference type="PROSITE" id="PS50977"/>
    </source>
</evidence>
<feature type="compositionally biased region" description="Low complexity" evidence="5">
    <location>
        <begin position="202"/>
        <end position="218"/>
    </location>
</feature>
<keyword evidence="1" id="KW-0805">Transcription regulation</keyword>
<dbReference type="Pfam" id="PF00440">
    <property type="entry name" value="TetR_N"/>
    <property type="match status" value="1"/>
</dbReference>
<dbReference type="EMBL" id="BOPO01000149">
    <property type="protein sequence ID" value="GIL31683.1"/>
    <property type="molecule type" value="Genomic_DNA"/>
</dbReference>
<dbReference type="GO" id="GO:0000976">
    <property type="term" value="F:transcription cis-regulatory region binding"/>
    <property type="evidence" value="ECO:0007669"/>
    <property type="project" value="TreeGrafter"/>
</dbReference>
<name>A0A8J4AMS2_9ACTN</name>
<dbReference type="PRINTS" id="PR00455">
    <property type="entry name" value="HTHTETR"/>
</dbReference>
<dbReference type="InterPro" id="IPR001647">
    <property type="entry name" value="HTH_TetR"/>
</dbReference>
<evidence type="ECO:0000313" key="7">
    <source>
        <dbReference type="EMBL" id="GIL31683.1"/>
    </source>
</evidence>
<dbReference type="Proteomes" id="UP000614996">
    <property type="component" value="Unassembled WGS sequence"/>
</dbReference>
<dbReference type="PANTHER" id="PTHR30055:SF234">
    <property type="entry name" value="HTH-TYPE TRANSCRIPTIONAL REGULATOR BETI"/>
    <property type="match status" value="1"/>
</dbReference>
<evidence type="ECO:0000256" key="1">
    <source>
        <dbReference type="ARBA" id="ARBA00023015"/>
    </source>
</evidence>
<dbReference type="InterPro" id="IPR023772">
    <property type="entry name" value="DNA-bd_HTH_TetR-type_CS"/>
</dbReference>
<organism evidence="7 8">
    <name type="scientific">Actinocatenispora comari</name>
    <dbReference type="NCBI Taxonomy" id="2807577"/>
    <lineage>
        <taxon>Bacteria</taxon>
        <taxon>Bacillati</taxon>
        <taxon>Actinomycetota</taxon>
        <taxon>Actinomycetes</taxon>
        <taxon>Micromonosporales</taxon>
        <taxon>Micromonosporaceae</taxon>
        <taxon>Actinocatenispora</taxon>
    </lineage>
</organism>
<keyword evidence="3" id="KW-0804">Transcription</keyword>
<comment type="caution">
    <text evidence="7">The sequence shown here is derived from an EMBL/GenBank/DDBJ whole genome shotgun (WGS) entry which is preliminary data.</text>
</comment>
<evidence type="ECO:0000313" key="8">
    <source>
        <dbReference type="Proteomes" id="UP000614996"/>
    </source>
</evidence>
<accession>A0A8J4AMS2</accession>
<dbReference type="InterPro" id="IPR050109">
    <property type="entry name" value="HTH-type_TetR-like_transc_reg"/>
</dbReference>
<evidence type="ECO:0000256" key="5">
    <source>
        <dbReference type="SAM" id="MobiDB-lite"/>
    </source>
</evidence>
<evidence type="ECO:0000256" key="2">
    <source>
        <dbReference type="ARBA" id="ARBA00023125"/>
    </source>
</evidence>
<dbReference type="PROSITE" id="PS01081">
    <property type="entry name" value="HTH_TETR_1"/>
    <property type="match status" value="1"/>
</dbReference>
<dbReference type="RefSeq" id="WP_207129254.1">
    <property type="nucleotide sequence ID" value="NZ_BOPO01000149.1"/>
</dbReference>
<protein>
    <submittedName>
        <fullName evidence="7">TetR family transcriptional regulator</fullName>
    </submittedName>
</protein>
<dbReference type="PROSITE" id="PS50977">
    <property type="entry name" value="HTH_TETR_2"/>
    <property type="match status" value="1"/>
</dbReference>
<reference evidence="8" key="1">
    <citation type="journal article" date="2021" name="Int. J. Syst. Evol. Microbiol.">
        <title>Actinocatenispora comari sp. nov., an endophytic actinomycete isolated from aerial parts of Comarum salesowianum.</title>
        <authorList>
            <person name="Oyunbileg N."/>
            <person name="Iizaka Y."/>
            <person name="Hamada M."/>
            <person name="Davaapurev B.O."/>
            <person name="Fukumoto A."/>
            <person name="Tsetseg B."/>
            <person name="Kato F."/>
            <person name="Tamura T."/>
            <person name="Batkhuu J."/>
            <person name="Anzai Y."/>
        </authorList>
    </citation>
    <scope>NUCLEOTIDE SEQUENCE [LARGE SCALE GENOMIC DNA]</scope>
    <source>
        <strain evidence="8">NUM-2625</strain>
    </source>
</reference>
<feature type="DNA-binding region" description="H-T-H motif" evidence="4">
    <location>
        <begin position="33"/>
        <end position="52"/>
    </location>
</feature>
<feature type="region of interest" description="Disordered" evidence="5">
    <location>
        <begin position="199"/>
        <end position="225"/>
    </location>
</feature>
<dbReference type="GO" id="GO:0003700">
    <property type="term" value="F:DNA-binding transcription factor activity"/>
    <property type="evidence" value="ECO:0007669"/>
    <property type="project" value="TreeGrafter"/>
</dbReference>
<dbReference type="InterPro" id="IPR009057">
    <property type="entry name" value="Homeodomain-like_sf"/>
</dbReference>
<keyword evidence="8" id="KW-1185">Reference proteome</keyword>
<keyword evidence="2 4" id="KW-0238">DNA-binding</keyword>
<feature type="domain" description="HTH tetR-type" evidence="6">
    <location>
        <begin position="10"/>
        <end position="70"/>
    </location>
</feature>
<evidence type="ECO:0000256" key="4">
    <source>
        <dbReference type="PROSITE-ProRule" id="PRU00335"/>
    </source>
</evidence>
<sequence length="225" mass="23271">MTGLRERKKAQTRHRITEAALRLFAERGFDAVTMTEIATAADVSRASLFGYFPTKESLVVQDVGDDDLAAVVRSRPAGSDPVAALRGHFRTVAADPPTGPEIGDLLARIRLIVANPKLGAAAHTLRHRQQAALAGALAPAYGERAAELVAGQVAAATSTLQEAYFRRLADGIAPVDAARVLAADVELAFDLLAHGTQGLDRTGPAGSTAPGGTAAGTSDDPGGDE</sequence>
<proteinExistence type="predicted"/>
<dbReference type="SUPFAM" id="SSF46689">
    <property type="entry name" value="Homeodomain-like"/>
    <property type="match status" value="1"/>
</dbReference>